<organism evidence="1 2">
    <name type="scientific">Nonomuraea africana</name>
    <dbReference type="NCBI Taxonomy" id="46171"/>
    <lineage>
        <taxon>Bacteria</taxon>
        <taxon>Bacillati</taxon>
        <taxon>Actinomycetota</taxon>
        <taxon>Actinomycetes</taxon>
        <taxon>Streptosporangiales</taxon>
        <taxon>Streptosporangiaceae</taxon>
        <taxon>Nonomuraea</taxon>
    </lineage>
</organism>
<protein>
    <recommendedName>
        <fullName evidence="3">DUF1579 domain-containing protein</fullName>
    </recommendedName>
</protein>
<evidence type="ECO:0000313" key="1">
    <source>
        <dbReference type="EMBL" id="MBE1565751.1"/>
    </source>
</evidence>
<proteinExistence type="predicted"/>
<dbReference type="Proteomes" id="UP000661607">
    <property type="component" value="Unassembled WGS sequence"/>
</dbReference>
<gene>
    <name evidence="1" type="ORF">H4W81_008530</name>
</gene>
<name>A0ABR9KVG8_9ACTN</name>
<accession>A0ABR9KVG8</accession>
<dbReference type="EMBL" id="JADBEF010000001">
    <property type="protein sequence ID" value="MBE1565751.1"/>
    <property type="molecule type" value="Genomic_DNA"/>
</dbReference>
<evidence type="ECO:0008006" key="3">
    <source>
        <dbReference type="Google" id="ProtNLM"/>
    </source>
</evidence>
<reference evidence="1 2" key="1">
    <citation type="submission" date="2020-10" db="EMBL/GenBank/DDBJ databases">
        <title>Sequencing the genomes of 1000 actinobacteria strains.</title>
        <authorList>
            <person name="Klenk H.-P."/>
        </authorList>
    </citation>
    <scope>NUCLEOTIDE SEQUENCE [LARGE SCALE GENOMIC DNA]</scope>
    <source>
        <strain evidence="1 2">DSM 43748</strain>
    </source>
</reference>
<comment type="caution">
    <text evidence="1">The sequence shown here is derived from an EMBL/GenBank/DDBJ whole genome shotgun (WGS) entry which is preliminary data.</text>
</comment>
<sequence length="154" mass="17571">MREPHPTLQRLDALVGEWEIWVALDPQPTAGGRAVMEWTADGGFLVQRTDADLAEDTPPEWRANWPFPVTAIIGLDDASEEFTMLYADSRGVHRVYRMTFDDGVWRIWRAAPGFHQRFTGTLSEDGATIACAWELSRDGTSWEHDFDLTYKKVK</sequence>
<evidence type="ECO:0000313" key="2">
    <source>
        <dbReference type="Proteomes" id="UP000661607"/>
    </source>
</evidence>
<keyword evidence="2" id="KW-1185">Reference proteome</keyword>
<dbReference type="RefSeq" id="WP_225959051.1">
    <property type="nucleotide sequence ID" value="NZ_BAAASY010000010.1"/>
</dbReference>